<reference evidence="12 13" key="1">
    <citation type="submission" date="2018-07" db="EMBL/GenBank/DDBJ databases">
        <title>Genomic Encyclopedia of Type Strains, Phase IV (KMG-IV): sequencing the most valuable type-strain genomes for metagenomic binning, comparative biology and taxonomic classification.</title>
        <authorList>
            <person name="Goeker M."/>
        </authorList>
    </citation>
    <scope>NUCLEOTIDE SEQUENCE [LARGE SCALE GENOMIC DNA]</scope>
    <source>
        <strain evidence="12 13">DSM 26407</strain>
    </source>
</reference>
<evidence type="ECO:0000256" key="10">
    <source>
        <dbReference type="ARBA" id="ARBA00031795"/>
    </source>
</evidence>
<evidence type="ECO:0000256" key="2">
    <source>
        <dbReference type="ARBA" id="ARBA00004184"/>
    </source>
</evidence>
<dbReference type="InterPro" id="IPR020546">
    <property type="entry name" value="ATP_synth_F1_dsu/esu_N"/>
</dbReference>
<dbReference type="AlphaFoldDB" id="A0A369CI27"/>
<comment type="caution">
    <text evidence="12">The sequence shown here is derived from an EMBL/GenBank/DDBJ whole genome shotgun (WGS) entry which is preliminary data.</text>
</comment>
<accession>A0A369CI27</accession>
<feature type="domain" description="ATP synthase F1 complex delta/epsilon subunit N-terminal" evidence="11">
    <location>
        <begin position="6"/>
        <end position="86"/>
    </location>
</feature>
<evidence type="ECO:0000256" key="5">
    <source>
        <dbReference type="ARBA" id="ARBA00022448"/>
    </source>
</evidence>
<keyword evidence="13" id="KW-1185">Reference proteome</keyword>
<evidence type="ECO:0000313" key="13">
    <source>
        <dbReference type="Proteomes" id="UP000252707"/>
    </source>
</evidence>
<evidence type="ECO:0000256" key="3">
    <source>
        <dbReference type="ARBA" id="ARBA00005712"/>
    </source>
</evidence>
<evidence type="ECO:0000259" key="11">
    <source>
        <dbReference type="Pfam" id="PF02823"/>
    </source>
</evidence>
<keyword evidence="7" id="KW-0472">Membrane</keyword>
<comment type="function">
    <text evidence="1">Produces ATP from ADP in the presence of a proton gradient across the membrane.</text>
</comment>
<dbReference type="InterPro" id="IPR024037">
    <property type="entry name" value="Alt_ATP_synth_F1_esu"/>
</dbReference>
<evidence type="ECO:0000313" key="12">
    <source>
        <dbReference type="EMBL" id="RCX32745.1"/>
    </source>
</evidence>
<protein>
    <recommendedName>
        <fullName evidence="4">ATP synthase epsilon chain</fullName>
    </recommendedName>
    <alternativeName>
        <fullName evidence="10">ATP synthase F1 sector epsilon subunit</fullName>
    </alternativeName>
    <alternativeName>
        <fullName evidence="9">F-ATPase epsilon subunit</fullName>
    </alternativeName>
</protein>
<keyword evidence="8" id="KW-0066">ATP synthesis</keyword>
<dbReference type="InterPro" id="IPR036771">
    <property type="entry name" value="ATPsynth_dsu/esu_N"/>
</dbReference>
<keyword evidence="6" id="KW-0406">Ion transport</keyword>
<name>A0A369CI27_9GAMM</name>
<evidence type="ECO:0000256" key="1">
    <source>
        <dbReference type="ARBA" id="ARBA00003543"/>
    </source>
</evidence>
<evidence type="ECO:0000256" key="6">
    <source>
        <dbReference type="ARBA" id="ARBA00023065"/>
    </source>
</evidence>
<evidence type="ECO:0000256" key="8">
    <source>
        <dbReference type="ARBA" id="ARBA00023196"/>
    </source>
</evidence>
<dbReference type="GO" id="GO:0012505">
    <property type="term" value="C:endomembrane system"/>
    <property type="evidence" value="ECO:0007669"/>
    <property type="project" value="UniProtKB-SubCell"/>
</dbReference>
<keyword evidence="8" id="KW-0139">CF(1)</keyword>
<dbReference type="GO" id="GO:0045259">
    <property type="term" value="C:proton-transporting ATP synthase complex"/>
    <property type="evidence" value="ECO:0007669"/>
    <property type="project" value="UniProtKB-KW"/>
</dbReference>
<proteinExistence type="inferred from homology"/>
<dbReference type="Pfam" id="PF02823">
    <property type="entry name" value="ATP-synt_DE_N"/>
    <property type="match status" value="1"/>
</dbReference>
<dbReference type="GO" id="GO:0046933">
    <property type="term" value="F:proton-transporting ATP synthase activity, rotational mechanism"/>
    <property type="evidence" value="ECO:0007669"/>
    <property type="project" value="InterPro"/>
</dbReference>
<comment type="similarity">
    <text evidence="3">Belongs to the ATPase epsilon chain family.</text>
</comment>
<gene>
    <name evidence="12" type="ORF">DFQ59_10143</name>
</gene>
<evidence type="ECO:0000256" key="4">
    <source>
        <dbReference type="ARBA" id="ARBA00014480"/>
    </source>
</evidence>
<dbReference type="SUPFAM" id="SSF51344">
    <property type="entry name" value="Epsilon subunit of F1F0-ATP synthase N-terminal domain"/>
    <property type="match status" value="1"/>
</dbReference>
<dbReference type="EMBL" id="QPJY01000001">
    <property type="protein sequence ID" value="RCX32745.1"/>
    <property type="molecule type" value="Genomic_DNA"/>
</dbReference>
<dbReference type="NCBIfam" id="TIGR03166">
    <property type="entry name" value="alt_F1F0_F1_eps"/>
    <property type="match status" value="1"/>
</dbReference>
<dbReference type="NCBIfam" id="NF004871">
    <property type="entry name" value="PRK06228.1"/>
    <property type="match status" value="1"/>
</dbReference>
<dbReference type="Gene3D" id="2.60.15.10">
    <property type="entry name" value="F0F1 ATP synthase delta/epsilon subunit, N-terminal"/>
    <property type="match status" value="1"/>
</dbReference>
<evidence type="ECO:0000256" key="7">
    <source>
        <dbReference type="ARBA" id="ARBA00023136"/>
    </source>
</evidence>
<keyword evidence="5" id="KW-0813">Transport</keyword>
<organism evidence="12 13">
    <name type="scientific">Thioalbus denitrificans</name>
    <dbReference type="NCBI Taxonomy" id="547122"/>
    <lineage>
        <taxon>Bacteria</taxon>
        <taxon>Pseudomonadati</taxon>
        <taxon>Pseudomonadota</taxon>
        <taxon>Gammaproteobacteria</taxon>
        <taxon>Chromatiales</taxon>
        <taxon>Ectothiorhodospiraceae</taxon>
        <taxon>Thioalbus</taxon>
    </lineage>
</organism>
<dbReference type="Proteomes" id="UP000252707">
    <property type="component" value="Unassembled WGS sequence"/>
</dbReference>
<comment type="subcellular location">
    <subcellularLocation>
        <location evidence="2">Endomembrane system</location>
        <topology evidence="2">Peripheral membrane protein</topology>
    </subcellularLocation>
</comment>
<evidence type="ECO:0000256" key="9">
    <source>
        <dbReference type="ARBA" id="ARBA00030215"/>
    </source>
</evidence>
<dbReference type="InterPro" id="IPR001469">
    <property type="entry name" value="ATP_synth_F1_dsu/esu"/>
</dbReference>
<dbReference type="CDD" id="cd12152">
    <property type="entry name" value="F1-ATPase_delta"/>
    <property type="match status" value="1"/>
</dbReference>
<sequence length="134" mass="14676">MSHPGMTLKVLLPFQIFAEKTGVSRIVAETPEGAFGLLPHRLDCVAALAPGILIYETDLEGEVCLAVDEGILVKTGADVLVSVRRALGAEDLGQLRAVVEQEFLTLDDHEQSVRSVMDKLETGFLRRFATFQHE</sequence>